<gene>
    <name evidence="1" type="ORF">FEM01_10180</name>
</gene>
<reference evidence="1 2" key="1">
    <citation type="submission" date="2019-05" db="EMBL/GenBank/DDBJ databases">
        <title>Pseudomonas sp. SC006 isolated from lettuce that can produce HBGAs.</title>
        <authorList>
            <person name="Wang D."/>
            <person name="Liao N."/>
            <person name="Liu D."/>
            <person name="Zhang Z."/>
            <person name="Zou S."/>
        </authorList>
    </citation>
    <scope>NUCLEOTIDE SEQUENCE [LARGE SCALE GENOMIC DNA]</scope>
    <source>
        <strain evidence="1 2">SC006</strain>
    </source>
</reference>
<dbReference type="SUPFAM" id="SSF56399">
    <property type="entry name" value="ADP-ribosylation"/>
    <property type="match status" value="1"/>
</dbReference>
<keyword evidence="2" id="KW-1185">Reference proteome</keyword>
<dbReference type="NCBIfam" id="TIGR03696">
    <property type="entry name" value="Rhs_assc_core"/>
    <property type="match status" value="1"/>
</dbReference>
<comment type="caution">
    <text evidence="1">The sequence shown here is derived from an EMBL/GenBank/DDBJ whole genome shotgun (WGS) entry which is preliminary data.</text>
</comment>
<dbReference type="Proteomes" id="UP000309819">
    <property type="component" value="Unassembled WGS sequence"/>
</dbReference>
<protein>
    <submittedName>
        <fullName evidence="1">RHS repeat-associated core domain-containing protein</fullName>
    </submittedName>
</protein>
<dbReference type="EMBL" id="VAUO01000003">
    <property type="protein sequence ID" value="TLP61849.1"/>
    <property type="molecule type" value="Genomic_DNA"/>
</dbReference>
<dbReference type="Gene3D" id="2.180.10.10">
    <property type="entry name" value="RHS repeat-associated core"/>
    <property type="match status" value="1"/>
</dbReference>
<dbReference type="AlphaFoldDB" id="A0A5R8Z7T4"/>
<proteinExistence type="predicted"/>
<sequence length="302" mass="32338">MRMTSVLLATDIQRSVIRFGTGTPRAYLPYGLSRLDGGPMSAFCGERRDDLTGCYHLGNGHRLYNPTLMRFVSSDSASPFGRGGVNAYAYCGGDPVNNVDPTGRFLNRLISAVSMLSSSATAAGAVTRTARSVVHRLDQNNPNPTLAQPNLRVRLGNIAYFYTGAMGVSGTALRGVEQGWVGNMLGSNGSRLGLSNALGNIFGGSMANFDAAADVWQRLGRPGVSAGRVAWETFYEVTGARLVMDGASYAWERARNLGGRLASTYHSAVQAWRNWAYQPSAPPASPGANTDIRVEMNEVRST</sequence>
<name>A0A5R8Z7T4_9PSED</name>
<evidence type="ECO:0000313" key="1">
    <source>
        <dbReference type="EMBL" id="TLP61849.1"/>
    </source>
</evidence>
<dbReference type="OrthoDB" id="6894965at2"/>
<accession>A0A5R8Z7T4</accession>
<evidence type="ECO:0000313" key="2">
    <source>
        <dbReference type="Proteomes" id="UP000309819"/>
    </source>
</evidence>
<organism evidence="1 2">
    <name type="scientific">Pseudomonas mosselii</name>
    <dbReference type="NCBI Taxonomy" id="78327"/>
    <lineage>
        <taxon>Bacteria</taxon>
        <taxon>Pseudomonadati</taxon>
        <taxon>Pseudomonadota</taxon>
        <taxon>Gammaproteobacteria</taxon>
        <taxon>Pseudomonadales</taxon>
        <taxon>Pseudomonadaceae</taxon>
        <taxon>Pseudomonas</taxon>
    </lineage>
</organism>
<dbReference type="InterPro" id="IPR022385">
    <property type="entry name" value="Rhs_assc_core"/>
</dbReference>